<dbReference type="RefSeq" id="WP_230732593.1">
    <property type="nucleotide sequence ID" value="NZ_CP075567.1"/>
</dbReference>
<dbReference type="InterPro" id="IPR008987">
    <property type="entry name" value="Baseplate_struct_prot_Gp9/10_N"/>
</dbReference>
<dbReference type="EMBL" id="CP075567">
    <property type="protein sequence ID" value="UFP98546.1"/>
    <property type="molecule type" value="Genomic_DNA"/>
</dbReference>
<protein>
    <recommendedName>
        <fullName evidence="1">Baseplate structural protein Gp9/Gp10 N-terminal domain-containing protein</fullName>
    </recommendedName>
</protein>
<dbReference type="Proteomes" id="UP001162907">
    <property type="component" value="Chromosome"/>
</dbReference>
<sequence>MALAQINLGALPNDGTGDPLRDGGAKINANFAELDDRTLNANLQALSGLIGAANRLPYFTGAGALSLTILTALGRQLIASSAPADGRSILGLGSAATVGLGVAGGAASLGADGKLVPEQTPDMSINNVYPVNSQAAMLALPANRGDIAIRTDEQNKPYILTTLPPTTLANWTVIGQSLSAALAAISGLTPAADRLAYYTGSNTADLTPLTAFARTILDDANAGAVLTTLGVSAYIQTLLDDANAAAARATLGLGSAAVANILGTVSQTGGVPTGAIVEAGSSANGQYTKFADGTMICRLLVTGLSIAMNQGYASGTVGTVNWAFPAAFVSTPSHISVGVRGAGKFTTSSPADASSATLGSFLVFDPAGGTYTGSFNCFFLAIGRWF</sequence>
<evidence type="ECO:0000259" key="1">
    <source>
        <dbReference type="Pfam" id="PF07880"/>
    </source>
</evidence>
<evidence type="ECO:0000313" key="3">
    <source>
        <dbReference type="Proteomes" id="UP001162907"/>
    </source>
</evidence>
<dbReference type="Gene3D" id="1.20.5.960">
    <property type="entry name" value="Bacteriophage t4 gene product 9 (gp9)"/>
    <property type="match status" value="1"/>
</dbReference>
<dbReference type="InterPro" id="IPR036240">
    <property type="entry name" value="Gp9-like_sf"/>
</dbReference>
<evidence type="ECO:0000313" key="2">
    <source>
        <dbReference type="EMBL" id="UFP98546.1"/>
    </source>
</evidence>
<gene>
    <name evidence="2" type="ORF">KJY40_21220</name>
</gene>
<keyword evidence="3" id="KW-1185">Reference proteome</keyword>
<organism evidence="2 3">
    <name type="scientific">Pseudomonas fitomaticsae</name>
    <dbReference type="NCBI Taxonomy" id="2837969"/>
    <lineage>
        <taxon>Bacteria</taxon>
        <taxon>Pseudomonadati</taxon>
        <taxon>Pseudomonadota</taxon>
        <taxon>Gammaproteobacteria</taxon>
        <taxon>Pseudomonadales</taxon>
        <taxon>Pseudomonadaceae</taxon>
        <taxon>Pseudomonas</taxon>
    </lineage>
</organism>
<feature type="domain" description="Baseplate structural protein Gp9/Gp10 N-terminal" evidence="1">
    <location>
        <begin position="5"/>
        <end position="62"/>
    </location>
</feature>
<name>A0ABY3PX59_9PSED</name>
<dbReference type="SUPFAM" id="SSF50017">
    <property type="entry name" value="gp9"/>
    <property type="match status" value="1"/>
</dbReference>
<reference evidence="2 3" key="1">
    <citation type="journal article" date="2022" name="Int. J. Syst. Evol. Microbiol.">
        <title>Pseudomonas fitomaticsae sp. nov., isolated at Marimurtra Botanical Garden in Blanes, Catalonia, Spain.</title>
        <authorList>
            <person name="Atanasov K.E."/>
            <person name="Galbis D.M."/>
            <person name="Cornado D."/>
            <person name="Serpico A."/>
            <person name="Sanchez G."/>
            <person name="Bosch M."/>
            <person name="Ferrer A."/>
            <person name="Altabella T."/>
        </authorList>
    </citation>
    <scope>NUCLEOTIDE SEQUENCE [LARGE SCALE GENOMIC DNA]</scope>
    <source>
        <strain evidence="2 3">FIT81</strain>
    </source>
</reference>
<proteinExistence type="predicted"/>
<accession>A0ABY3PX59</accession>
<dbReference type="Pfam" id="PF07880">
    <property type="entry name" value="T4_gp9_10_N"/>
    <property type="match status" value="1"/>
</dbReference>